<dbReference type="Proteomes" id="UP001138894">
    <property type="component" value="Unassembled WGS sequence"/>
</dbReference>
<protein>
    <recommendedName>
        <fullName evidence="4">YbbR-like protein</fullName>
    </recommendedName>
</protein>
<proteinExistence type="predicted"/>
<keyword evidence="1" id="KW-1133">Transmembrane helix</keyword>
<dbReference type="RefSeq" id="WP_218547223.1">
    <property type="nucleotide sequence ID" value="NZ_JAGSPD010000012.1"/>
</dbReference>
<comment type="caution">
    <text evidence="2">The sequence shown here is derived from an EMBL/GenBank/DDBJ whole genome shotgun (WGS) entry which is preliminary data.</text>
</comment>
<evidence type="ECO:0000313" key="3">
    <source>
        <dbReference type="Proteomes" id="UP001138894"/>
    </source>
</evidence>
<keyword evidence="1" id="KW-0812">Transmembrane</keyword>
<gene>
    <name evidence="2" type="ORF">KCG49_13485</name>
</gene>
<name>A0A9X1JRS1_9FLAO</name>
<sequence>MNTKKKLNISSYLKRKNAKRFSLFVVISFIFLIFSKLSNDYKQTIKLKVNLANLEDEIILKDDSSLTMEAYIEAKGFALIPFVFRNHKTIVLDAQTDVVTKPKHYIFDVDKHKFLIEAQLGSPYKVMSVKPDSLVLPYSKRASKYVSLDLRTRIDFAPGFDILEGYSLSNDSVKVVGSSDQVSGIESILTDKLTLQEVNKDINEDIKLQIPKGLEVFPKSINVKAKVRRFTEGTIEIPITIKNKPSDTVINYFPKTVTVLYYVDLDHYNTIDASGFSIECDYTAVKNNQSYFIPKIVKKPEFVKRISMKQKRIDFIKL</sequence>
<organism evidence="2 3">
    <name type="scientific">Winogradskyella luteola</name>
    <dbReference type="NCBI Taxonomy" id="2828330"/>
    <lineage>
        <taxon>Bacteria</taxon>
        <taxon>Pseudomonadati</taxon>
        <taxon>Bacteroidota</taxon>
        <taxon>Flavobacteriia</taxon>
        <taxon>Flavobacteriales</taxon>
        <taxon>Flavobacteriaceae</taxon>
        <taxon>Winogradskyella</taxon>
    </lineage>
</organism>
<dbReference type="AlphaFoldDB" id="A0A9X1JRS1"/>
<evidence type="ECO:0000256" key="1">
    <source>
        <dbReference type="SAM" id="Phobius"/>
    </source>
</evidence>
<feature type="transmembrane region" description="Helical" evidence="1">
    <location>
        <begin position="21"/>
        <end position="38"/>
    </location>
</feature>
<keyword evidence="3" id="KW-1185">Reference proteome</keyword>
<dbReference type="EMBL" id="JAGSPD010000012">
    <property type="protein sequence ID" value="MBV7270203.1"/>
    <property type="molecule type" value="Genomic_DNA"/>
</dbReference>
<dbReference type="PANTHER" id="PTHR37804">
    <property type="entry name" value="CDAA REGULATORY PROTEIN CDAR"/>
    <property type="match status" value="1"/>
</dbReference>
<dbReference type="InterPro" id="IPR053154">
    <property type="entry name" value="c-di-AMP_regulator"/>
</dbReference>
<accession>A0A9X1JRS1</accession>
<dbReference type="PANTHER" id="PTHR37804:SF1">
    <property type="entry name" value="CDAA REGULATORY PROTEIN CDAR"/>
    <property type="match status" value="1"/>
</dbReference>
<keyword evidence="1" id="KW-0472">Membrane</keyword>
<evidence type="ECO:0000313" key="2">
    <source>
        <dbReference type="EMBL" id="MBV7270203.1"/>
    </source>
</evidence>
<reference evidence="2" key="1">
    <citation type="submission" date="2021-04" db="EMBL/GenBank/DDBJ databases">
        <authorList>
            <person name="Pira H."/>
            <person name="Risdian C."/>
            <person name="Wink J."/>
        </authorList>
    </citation>
    <scope>NUCLEOTIDE SEQUENCE</scope>
    <source>
        <strain evidence="2">WHY3</strain>
    </source>
</reference>
<evidence type="ECO:0008006" key="4">
    <source>
        <dbReference type="Google" id="ProtNLM"/>
    </source>
</evidence>